<dbReference type="EMBL" id="CAJVAS010000007">
    <property type="protein sequence ID" value="CAG7619831.1"/>
    <property type="molecule type" value="Genomic_DNA"/>
</dbReference>
<dbReference type="AlphaFoldDB" id="A0A916JZW0"/>
<proteinExistence type="predicted"/>
<comment type="caution">
    <text evidence="2">The sequence shown here is derived from an EMBL/GenBank/DDBJ whole genome shotgun (WGS) entry which is preliminary data.</text>
</comment>
<reference evidence="2" key="1">
    <citation type="submission" date="2021-06" db="EMBL/GenBank/DDBJ databases">
        <authorList>
            <person name="Criscuolo A."/>
        </authorList>
    </citation>
    <scope>NUCLEOTIDE SEQUENCE</scope>
    <source>
        <strain evidence="2">CIP111600</strain>
    </source>
</reference>
<sequence length="112" mass="12235">MPMVKKPMASPKKKMTAVKPKRKKAKQTLTRFHVIVTNANGIPLDTPGWTAVLTRTGSPTLTANFDDTGVARFDSLATLTTVSRTLRVRNADGDQVAQKFVPADIEAIVVRM</sequence>
<protein>
    <submittedName>
        <fullName evidence="2">Uncharacterized protein</fullName>
    </submittedName>
</protein>
<accession>A0A916JZW0</accession>
<feature type="compositionally biased region" description="Basic residues" evidence="1">
    <location>
        <begin position="11"/>
        <end position="23"/>
    </location>
</feature>
<gene>
    <name evidence="2" type="ORF">PAESOLCIP111_02241</name>
</gene>
<evidence type="ECO:0000256" key="1">
    <source>
        <dbReference type="SAM" id="MobiDB-lite"/>
    </source>
</evidence>
<name>A0A916JZW0_9BACL</name>
<organism evidence="2 3">
    <name type="scientific">Paenibacillus solanacearum</name>
    <dbReference type="NCBI Taxonomy" id="2048548"/>
    <lineage>
        <taxon>Bacteria</taxon>
        <taxon>Bacillati</taxon>
        <taxon>Bacillota</taxon>
        <taxon>Bacilli</taxon>
        <taxon>Bacillales</taxon>
        <taxon>Paenibacillaceae</taxon>
        <taxon>Paenibacillus</taxon>
    </lineage>
</organism>
<evidence type="ECO:0000313" key="2">
    <source>
        <dbReference type="EMBL" id="CAG7619831.1"/>
    </source>
</evidence>
<evidence type="ECO:0000313" key="3">
    <source>
        <dbReference type="Proteomes" id="UP000693672"/>
    </source>
</evidence>
<dbReference type="Proteomes" id="UP000693672">
    <property type="component" value="Unassembled WGS sequence"/>
</dbReference>
<feature type="region of interest" description="Disordered" evidence="1">
    <location>
        <begin position="1"/>
        <end position="23"/>
    </location>
</feature>
<keyword evidence="3" id="KW-1185">Reference proteome</keyword>
<dbReference type="RefSeq" id="WP_218092018.1">
    <property type="nucleotide sequence ID" value="NZ_CAJVAS010000007.1"/>
</dbReference>